<dbReference type="SUPFAM" id="SSF56266">
    <property type="entry name" value="DmpA/ArgJ-like"/>
    <property type="match status" value="1"/>
</dbReference>
<organism evidence="2 3">
    <name type="scientific">Tepidamorphus gemmatus</name>
    <dbReference type="NCBI Taxonomy" id="747076"/>
    <lineage>
        <taxon>Bacteria</taxon>
        <taxon>Pseudomonadati</taxon>
        <taxon>Pseudomonadota</taxon>
        <taxon>Alphaproteobacteria</taxon>
        <taxon>Hyphomicrobiales</taxon>
        <taxon>Tepidamorphaceae</taxon>
        <taxon>Tepidamorphus</taxon>
    </lineage>
</organism>
<comment type="caution">
    <text evidence="2">The sequence shown here is derived from an EMBL/GenBank/DDBJ whole genome shotgun (WGS) entry which is preliminary data.</text>
</comment>
<dbReference type="InterPro" id="IPR016117">
    <property type="entry name" value="ArgJ-like_dom_sf"/>
</dbReference>
<dbReference type="PANTHER" id="PTHR36512:SF3">
    <property type="entry name" value="BLR5678 PROTEIN"/>
    <property type="match status" value="1"/>
</dbReference>
<dbReference type="Pfam" id="PF03576">
    <property type="entry name" value="Peptidase_S58"/>
    <property type="match status" value="1"/>
</dbReference>
<name>A0A4R3MG47_9HYPH</name>
<dbReference type="RefSeq" id="WP_132805477.1">
    <property type="nucleotide sequence ID" value="NZ_SMAK01000002.1"/>
</dbReference>
<dbReference type="InterPro" id="IPR005321">
    <property type="entry name" value="Peptidase_S58_DmpA"/>
</dbReference>
<evidence type="ECO:0000313" key="2">
    <source>
        <dbReference type="EMBL" id="TCT12715.1"/>
    </source>
</evidence>
<dbReference type="Gene3D" id="3.60.70.12">
    <property type="entry name" value="L-amino peptidase D-ALA esterase/amidase"/>
    <property type="match status" value="1"/>
</dbReference>
<sequence length="334" mass="34264">MTPGPRNSLTDVAGLSVGNADDDRLMSGTTVILCDEPSVASVDVRGGGPGTRDTELLAPEMTVPRVDAVVISGGSAYGLDAASGVQAWLRDKGRGFAVGPVTVPIVPQAILFDLINGGDKNWGKFPPYRELGWAACESATKDFAIGSVGAGLGATTATLRGGLGTASAVTDDGYTVAAIVAVNCVGRVTIGDGPHFWAGAWEAGAEYGGHGLPAHVDEAALAPYSKLDALSSTTPALVATDAVLTKAEAKRLAVMAQDGMARAIHPVHTPLDGDTVFAVATGRKPMNDPVVDMMRIGAAAARCLARAICRAVYEAGQGGRGPARWPAYRDLFPR</sequence>
<protein>
    <submittedName>
        <fullName evidence="2">L-aminopeptidase/D-esterase-like protein</fullName>
    </submittedName>
</protein>
<comment type="similarity">
    <text evidence="1">Belongs to the peptidase S58 family.</text>
</comment>
<evidence type="ECO:0000313" key="3">
    <source>
        <dbReference type="Proteomes" id="UP000295678"/>
    </source>
</evidence>
<dbReference type="OrthoDB" id="9808347at2"/>
<dbReference type="GO" id="GO:0004177">
    <property type="term" value="F:aminopeptidase activity"/>
    <property type="evidence" value="ECO:0007669"/>
    <property type="project" value="UniProtKB-KW"/>
</dbReference>
<dbReference type="CDD" id="cd02252">
    <property type="entry name" value="nylC_like"/>
    <property type="match status" value="1"/>
</dbReference>
<keyword evidence="2" id="KW-0378">Hydrolase</keyword>
<gene>
    <name evidence="2" type="ORF">EDC22_102401</name>
</gene>
<dbReference type="Proteomes" id="UP000295678">
    <property type="component" value="Unassembled WGS sequence"/>
</dbReference>
<dbReference type="EMBL" id="SMAK01000002">
    <property type="protein sequence ID" value="TCT12715.1"/>
    <property type="molecule type" value="Genomic_DNA"/>
</dbReference>
<keyword evidence="2" id="KW-0031">Aminopeptidase</keyword>
<keyword evidence="2" id="KW-0645">Protease</keyword>
<proteinExistence type="inferred from homology"/>
<dbReference type="AlphaFoldDB" id="A0A4R3MG47"/>
<dbReference type="PANTHER" id="PTHR36512">
    <property type="entry name" value="D-AMINOPEPTIDASE"/>
    <property type="match status" value="1"/>
</dbReference>
<accession>A0A4R3MG47</accession>
<reference evidence="2 3" key="1">
    <citation type="submission" date="2019-03" db="EMBL/GenBank/DDBJ databases">
        <title>Genomic Encyclopedia of Type Strains, Phase IV (KMG-IV): sequencing the most valuable type-strain genomes for metagenomic binning, comparative biology and taxonomic classification.</title>
        <authorList>
            <person name="Goeker M."/>
        </authorList>
    </citation>
    <scope>NUCLEOTIDE SEQUENCE [LARGE SCALE GENOMIC DNA]</scope>
    <source>
        <strain evidence="2 3">DSM 19345</strain>
    </source>
</reference>
<keyword evidence="3" id="KW-1185">Reference proteome</keyword>
<evidence type="ECO:0000256" key="1">
    <source>
        <dbReference type="ARBA" id="ARBA00007068"/>
    </source>
</evidence>